<proteinExistence type="predicted"/>
<protein>
    <recommendedName>
        <fullName evidence="4">Ribosomal RNA-processing protein 14/surfeit locus protein 6 C-terminal domain-containing protein</fullName>
    </recommendedName>
</protein>
<evidence type="ECO:0000313" key="3">
    <source>
        <dbReference type="Proteomes" id="UP000762676"/>
    </source>
</evidence>
<comment type="caution">
    <text evidence="2">The sequence shown here is derived from an EMBL/GenBank/DDBJ whole genome shotgun (WGS) entry which is preliminary data.</text>
</comment>
<feature type="compositionally biased region" description="Basic and acidic residues" evidence="1">
    <location>
        <begin position="51"/>
        <end position="103"/>
    </location>
</feature>
<feature type="region of interest" description="Disordered" evidence="1">
    <location>
        <begin position="51"/>
        <end position="144"/>
    </location>
</feature>
<organism evidence="2 3">
    <name type="scientific">Elysia marginata</name>
    <dbReference type="NCBI Taxonomy" id="1093978"/>
    <lineage>
        <taxon>Eukaryota</taxon>
        <taxon>Metazoa</taxon>
        <taxon>Spiralia</taxon>
        <taxon>Lophotrochozoa</taxon>
        <taxon>Mollusca</taxon>
        <taxon>Gastropoda</taxon>
        <taxon>Heterobranchia</taxon>
        <taxon>Euthyneura</taxon>
        <taxon>Panpulmonata</taxon>
        <taxon>Sacoglossa</taxon>
        <taxon>Placobranchoidea</taxon>
        <taxon>Plakobranchidae</taxon>
        <taxon>Elysia</taxon>
    </lineage>
</organism>
<evidence type="ECO:0008006" key="4">
    <source>
        <dbReference type="Google" id="ProtNLM"/>
    </source>
</evidence>
<gene>
    <name evidence="2" type="ORF">ElyMa_000316400</name>
</gene>
<feature type="compositionally biased region" description="Basic and acidic residues" evidence="1">
    <location>
        <begin position="111"/>
        <end position="133"/>
    </location>
</feature>
<dbReference type="EMBL" id="BMAT01000636">
    <property type="protein sequence ID" value="GFR69999.1"/>
    <property type="molecule type" value="Genomic_DNA"/>
</dbReference>
<reference evidence="2 3" key="1">
    <citation type="journal article" date="2021" name="Elife">
        <title>Chloroplast acquisition without the gene transfer in kleptoplastic sea slugs, Plakobranchus ocellatus.</title>
        <authorList>
            <person name="Maeda T."/>
            <person name="Takahashi S."/>
            <person name="Yoshida T."/>
            <person name="Shimamura S."/>
            <person name="Takaki Y."/>
            <person name="Nagai Y."/>
            <person name="Toyoda A."/>
            <person name="Suzuki Y."/>
            <person name="Arimoto A."/>
            <person name="Ishii H."/>
            <person name="Satoh N."/>
            <person name="Nishiyama T."/>
            <person name="Hasebe M."/>
            <person name="Maruyama T."/>
            <person name="Minagawa J."/>
            <person name="Obokata J."/>
            <person name="Shigenobu S."/>
        </authorList>
    </citation>
    <scope>NUCLEOTIDE SEQUENCE [LARGE SCALE GENOMIC DNA]</scope>
</reference>
<keyword evidence="3" id="KW-1185">Reference proteome</keyword>
<dbReference type="Proteomes" id="UP000762676">
    <property type="component" value="Unassembled WGS sequence"/>
</dbReference>
<evidence type="ECO:0000313" key="2">
    <source>
        <dbReference type="EMBL" id="GFR69999.1"/>
    </source>
</evidence>
<sequence>MAEHIRALLLECQVGQTTPTTTEKKPKSLKERAADFYARVKQDPEKYRVLLDEQKERSKSNREQFKLNGLEEQKERRKAMNNERAKRWRERQKEAGKNQDQLKSKQPVTRKQKETKEKRKRLDRDRKRNERSNRSTQKRAAVNR</sequence>
<dbReference type="AlphaFoldDB" id="A0AAV4FAJ5"/>
<evidence type="ECO:0000256" key="1">
    <source>
        <dbReference type="SAM" id="MobiDB-lite"/>
    </source>
</evidence>
<name>A0AAV4FAJ5_9GAST</name>
<accession>A0AAV4FAJ5</accession>